<reference evidence="3" key="1">
    <citation type="submission" date="2018-02" db="EMBL/GenBank/DDBJ databases">
        <authorList>
            <person name="Holder M.E."/>
            <person name="Ajami N.J."/>
            <person name="Petrosino J.F."/>
        </authorList>
    </citation>
    <scope>NUCLEOTIDE SEQUENCE [LARGE SCALE GENOMIC DNA]</scope>
    <source>
        <strain evidence="3">CCUG 47711</strain>
    </source>
</reference>
<gene>
    <name evidence="2" type="ORF">C5Q98_01035</name>
</gene>
<dbReference type="KEGG" id="fsa:C5Q98_01035"/>
<dbReference type="RefSeq" id="WP_106011889.1">
    <property type="nucleotide sequence ID" value="NZ_CP027226.1"/>
</dbReference>
<keyword evidence="1" id="KW-0175">Coiled coil</keyword>
<evidence type="ECO:0000313" key="3">
    <source>
        <dbReference type="Proteomes" id="UP000237947"/>
    </source>
</evidence>
<accession>A0A2S0KLJ4</accession>
<keyword evidence="3" id="KW-1185">Reference proteome</keyword>
<name>A0A2S0KLJ4_9FIRM</name>
<evidence type="ECO:0000256" key="1">
    <source>
        <dbReference type="SAM" id="Coils"/>
    </source>
</evidence>
<sequence>MSKLDLIDMVVSIEQEVQDLVNLAQKASDDKIAAAYESAREQVESALKEARNVKKEAQNYEVHNSEDDNLQNSPWKLELDKLVENNKAETIEKIISRSLDYERS</sequence>
<dbReference type="EMBL" id="CP027226">
    <property type="protein sequence ID" value="AVM41903.1"/>
    <property type="molecule type" value="Genomic_DNA"/>
</dbReference>
<evidence type="ECO:0000313" key="2">
    <source>
        <dbReference type="EMBL" id="AVM41903.1"/>
    </source>
</evidence>
<dbReference type="Proteomes" id="UP000237947">
    <property type="component" value="Chromosome"/>
</dbReference>
<proteinExistence type="predicted"/>
<feature type="coiled-coil region" evidence="1">
    <location>
        <begin position="10"/>
        <end position="63"/>
    </location>
</feature>
<dbReference type="AlphaFoldDB" id="A0A2S0KLJ4"/>
<protein>
    <submittedName>
        <fullName evidence="2">Uncharacterized protein</fullName>
    </submittedName>
</protein>
<organism evidence="2 3">
    <name type="scientific">Fastidiosipila sanguinis</name>
    <dbReference type="NCBI Taxonomy" id="236753"/>
    <lineage>
        <taxon>Bacteria</taxon>
        <taxon>Bacillati</taxon>
        <taxon>Bacillota</taxon>
        <taxon>Clostridia</taxon>
        <taxon>Eubacteriales</taxon>
        <taxon>Oscillospiraceae</taxon>
        <taxon>Fastidiosipila</taxon>
    </lineage>
</organism>